<comment type="caution">
    <text evidence="1">The sequence shown here is derived from an EMBL/GenBank/DDBJ whole genome shotgun (WGS) entry which is preliminary data.</text>
</comment>
<evidence type="ECO:0000313" key="1">
    <source>
        <dbReference type="EMBL" id="KAJ7569335.1"/>
    </source>
</evidence>
<accession>A0ACC2ESF9</accession>
<keyword evidence="2" id="KW-1185">Reference proteome</keyword>
<evidence type="ECO:0000313" key="2">
    <source>
        <dbReference type="Proteomes" id="UP001162992"/>
    </source>
</evidence>
<gene>
    <name evidence="1" type="ORF">O6H91_01G073600</name>
</gene>
<name>A0ACC2ESF9_DIPCM</name>
<dbReference type="EMBL" id="CM055092">
    <property type="protein sequence ID" value="KAJ7569335.1"/>
    <property type="molecule type" value="Genomic_DNA"/>
</dbReference>
<organism evidence="1 2">
    <name type="scientific">Diphasiastrum complanatum</name>
    <name type="common">Issler's clubmoss</name>
    <name type="synonym">Lycopodium complanatum</name>
    <dbReference type="NCBI Taxonomy" id="34168"/>
    <lineage>
        <taxon>Eukaryota</taxon>
        <taxon>Viridiplantae</taxon>
        <taxon>Streptophyta</taxon>
        <taxon>Embryophyta</taxon>
        <taxon>Tracheophyta</taxon>
        <taxon>Lycopodiopsida</taxon>
        <taxon>Lycopodiales</taxon>
        <taxon>Lycopodiaceae</taxon>
        <taxon>Lycopodioideae</taxon>
        <taxon>Diphasiastrum</taxon>
    </lineage>
</organism>
<proteinExistence type="predicted"/>
<dbReference type="Proteomes" id="UP001162992">
    <property type="component" value="Chromosome 1"/>
</dbReference>
<sequence>MASYDEEFVAAVSSIALAGDGLVLGAGMALLALRTWLKYRSHAKALKRLEDTPLSHIADLRSLLLLNPEEQSARDGSKSEYNSKSVPQIASKEQQHEDVLVIVRGSVQPKSYVDSNGRGQNEEIVVAENAGQKAVLVEKSQTFLYNEKRGIFGWRLEWRGLFGWSSLKEKVTNSRKMVPFVLVEGFAGKRPAFICVDLADSRHPLPLTTVSHQLYPAQASSYTFLQAMFGQRYMVGILDEEKILPIGKEITAVGLLTASPDGSPVIGPSNEMPCFLTNYTRDQLINEVAGEAKVLFWMGIVVSGIAAGVLAYAIIRNWGKWKHWRQERQRRKEEEKQNRLLTREEVDVEEDVPDGELCVICLLRRRRAAFVSCGHRVCCMSCAHKVVNDQNPKCPVCRHNVTSVICIYDT</sequence>
<protein>
    <submittedName>
        <fullName evidence="1">Uncharacterized protein</fullName>
    </submittedName>
</protein>
<reference evidence="2" key="1">
    <citation type="journal article" date="2024" name="Proc. Natl. Acad. Sci. U.S.A.">
        <title>Extraordinary preservation of gene collinearity over three hundred million years revealed in homosporous lycophytes.</title>
        <authorList>
            <person name="Li C."/>
            <person name="Wickell D."/>
            <person name="Kuo L.Y."/>
            <person name="Chen X."/>
            <person name="Nie B."/>
            <person name="Liao X."/>
            <person name="Peng D."/>
            <person name="Ji J."/>
            <person name="Jenkins J."/>
            <person name="Williams M."/>
            <person name="Shu S."/>
            <person name="Plott C."/>
            <person name="Barry K."/>
            <person name="Rajasekar S."/>
            <person name="Grimwood J."/>
            <person name="Han X."/>
            <person name="Sun S."/>
            <person name="Hou Z."/>
            <person name="He W."/>
            <person name="Dai G."/>
            <person name="Sun C."/>
            <person name="Schmutz J."/>
            <person name="Leebens-Mack J.H."/>
            <person name="Li F.W."/>
            <person name="Wang L."/>
        </authorList>
    </citation>
    <scope>NUCLEOTIDE SEQUENCE [LARGE SCALE GENOMIC DNA]</scope>
    <source>
        <strain evidence="2">cv. PW_Plant_1</strain>
    </source>
</reference>